<protein>
    <submittedName>
        <fullName evidence="1">Uncharacterized protein</fullName>
    </submittedName>
</protein>
<organism evidence="1 3">
    <name type="scientific">Aspergillus hiratsukae</name>
    <dbReference type="NCBI Taxonomy" id="1194566"/>
    <lineage>
        <taxon>Eukaryota</taxon>
        <taxon>Fungi</taxon>
        <taxon>Dikarya</taxon>
        <taxon>Ascomycota</taxon>
        <taxon>Pezizomycotina</taxon>
        <taxon>Eurotiomycetes</taxon>
        <taxon>Eurotiomycetidae</taxon>
        <taxon>Eurotiales</taxon>
        <taxon>Aspergillaceae</taxon>
        <taxon>Aspergillus</taxon>
        <taxon>Aspergillus subgen. Fumigati</taxon>
    </lineage>
</organism>
<gene>
    <name evidence="1" type="ORF">CNMCM5793_008877</name>
    <name evidence="2" type="ORF">CNMCM6106_008168</name>
</gene>
<dbReference type="EMBL" id="JACBAD010002050">
    <property type="protein sequence ID" value="KAF7119137.1"/>
    <property type="molecule type" value="Genomic_DNA"/>
</dbReference>
<name>A0A8H6P894_9EURO</name>
<comment type="caution">
    <text evidence="1">The sequence shown here is derived from an EMBL/GenBank/DDBJ whole genome shotgun (WGS) entry which is preliminary data.</text>
</comment>
<dbReference type="Proteomes" id="UP000630445">
    <property type="component" value="Unassembled WGS sequence"/>
</dbReference>
<dbReference type="Proteomes" id="UP000662466">
    <property type="component" value="Unassembled WGS sequence"/>
</dbReference>
<evidence type="ECO:0000313" key="1">
    <source>
        <dbReference type="EMBL" id="KAF7119137.1"/>
    </source>
</evidence>
<proteinExistence type="predicted"/>
<dbReference type="EMBL" id="JACBAF010002257">
    <property type="protein sequence ID" value="KAF7160762.1"/>
    <property type="molecule type" value="Genomic_DNA"/>
</dbReference>
<dbReference type="OrthoDB" id="10585592at2759"/>
<evidence type="ECO:0000313" key="2">
    <source>
        <dbReference type="EMBL" id="KAF7160762.1"/>
    </source>
</evidence>
<accession>A0A8H6P894</accession>
<keyword evidence="3" id="KW-1185">Reference proteome</keyword>
<evidence type="ECO:0000313" key="3">
    <source>
        <dbReference type="Proteomes" id="UP000630445"/>
    </source>
</evidence>
<reference evidence="1" key="1">
    <citation type="submission" date="2020-06" db="EMBL/GenBank/DDBJ databases">
        <title>Draft genome sequences of strains closely related to Aspergillus parafelis and Aspergillus hiratsukae.</title>
        <authorList>
            <person name="Dos Santos R.A.C."/>
            <person name="Rivero-Menendez O."/>
            <person name="Steenwyk J.L."/>
            <person name="Mead M.E."/>
            <person name="Goldman G.H."/>
            <person name="Alastruey-Izquierdo A."/>
            <person name="Rokas A."/>
        </authorList>
    </citation>
    <scope>NUCLEOTIDE SEQUENCE</scope>
    <source>
        <strain evidence="1">CNM-CM5793</strain>
        <strain evidence="2">CNM-CM6106</strain>
    </source>
</reference>
<sequence>MAKRTREAGTAKGGDFNSSFNAHYWSPEKETAEREWAARRCPGSDTCLIQIQVSNAFIERLRSASIGFSGLEGVRLDLQAGAGSASKCDMQPFGKTLEDIAMKEARVYDFHAPLHRGAGDAWLGAMQYSIAQQALVIESGRRVRAVLSCIVIGTCGFVVAKDLSKSPACSNGRKDSFPEVAEVVYKYISQVDVAKASGIISMVGPKEVDELRAETYIGSPWSERFRDLRDTLPTIMKEFRIGANCRTDGYDLPDLEDLSQHRITTDAVAERFSCTGMNRTIPPADVQTCITRPTDALPSHPVDALEA</sequence>
<dbReference type="AlphaFoldDB" id="A0A8H6P894"/>